<name>A0AAV8DX55_9POAL</name>
<accession>A0AAV8DX55</accession>
<dbReference type="PANTHER" id="PTHR37911:SF1">
    <property type="entry name" value="OS04G0497900 PROTEIN"/>
    <property type="match status" value="1"/>
</dbReference>
<sequence>MATSFHFHPFLLKPPPTKLHFCPSPPLLNRPLKPLLTPLHAGRKKKKSPGGRIEGPGELRREARERARIKGRRMAENQFYRRSRQAANQADSFTEQELEMIGLGYNRAVRFMSGPDDPNLRHPHDWYKYGQYGPFSWRGIVVGPPIRGRFSDDRVTLMQEVSSDEEWEKIEQFEMAKEYSHRLEKLNSQIGLRHYWVFVRHPKWRPSELPWQQWTLVAEVAVEASRKERIDKWKLMTRLGNRTRALITKCAGWFRPDIIYVKRPLYQCRFEPQIDFFRPLGPILDPETEKDFLFILDPTSPPVTYFQGLCKILKVNPKSYVDDVVNAYEKLDEEGKSQCLEFLLGNHPTELLHPFTKEWKVKLEEMELGCDAPDEDSDVEESDGAHVSEWIEEDDDDDDDDDDDYDEEEEEEDDDDIIDVEGKEEEGEEDEDEDEEESEEYWDQQWDKAMKSSKDMEKLVERSVKTSTAYYKRQIEEEERMREEEVIGSAVAVEEIRREEERARERERERKEKKKLKSEVPPGLFMKAAVRPFTYRNLVKEIVLMRHAIVDGDISPSKNM</sequence>
<evidence type="ECO:0000313" key="2">
    <source>
        <dbReference type="EMBL" id="KAJ4771420.1"/>
    </source>
</evidence>
<evidence type="ECO:0000313" key="3">
    <source>
        <dbReference type="Proteomes" id="UP001140206"/>
    </source>
</evidence>
<organism evidence="2 3">
    <name type="scientific">Rhynchospora pubera</name>
    <dbReference type="NCBI Taxonomy" id="906938"/>
    <lineage>
        <taxon>Eukaryota</taxon>
        <taxon>Viridiplantae</taxon>
        <taxon>Streptophyta</taxon>
        <taxon>Embryophyta</taxon>
        <taxon>Tracheophyta</taxon>
        <taxon>Spermatophyta</taxon>
        <taxon>Magnoliopsida</taxon>
        <taxon>Liliopsida</taxon>
        <taxon>Poales</taxon>
        <taxon>Cyperaceae</taxon>
        <taxon>Cyperoideae</taxon>
        <taxon>Rhynchosporeae</taxon>
        <taxon>Rhynchospora</taxon>
    </lineage>
</organism>
<proteinExistence type="predicted"/>
<feature type="region of interest" description="Disordered" evidence="1">
    <location>
        <begin position="39"/>
        <end position="60"/>
    </location>
</feature>
<gene>
    <name evidence="2" type="ORF">LUZ62_055677</name>
</gene>
<feature type="compositionally biased region" description="Basic and acidic residues" evidence="1">
    <location>
        <begin position="497"/>
        <end position="510"/>
    </location>
</feature>
<reference evidence="2" key="1">
    <citation type="submission" date="2022-08" db="EMBL/GenBank/DDBJ databases">
        <authorList>
            <person name="Marques A."/>
        </authorList>
    </citation>
    <scope>NUCLEOTIDE SEQUENCE</scope>
    <source>
        <strain evidence="2">RhyPub2mFocal</strain>
        <tissue evidence="2">Leaves</tissue>
    </source>
</reference>
<dbReference type="PANTHER" id="PTHR37911">
    <property type="entry name" value="OSJNBA0067K08.20 PROTEIN"/>
    <property type="match status" value="1"/>
</dbReference>
<feature type="compositionally biased region" description="Acidic residues" evidence="1">
    <location>
        <begin position="371"/>
        <end position="382"/>
    </location>
</feature>
<feature type="compositionally biased region" description="Acidic residues" evidence="1">
    <location>
        <begin position="390"/>
        <end position="442"/>
    </location>
</feature>
<dbReference type="EMBL" id="JAMFTS010000003">
    <property type="protein sequence ID" value="KAJ4771420.1"/>
    <property type="molecule type" value="Genomic_DNA"/>
</dbReference>
<keyword evidence="3" id="KW-1185">Reference proteome</keyword>
<feature type="region of interest" description="Disordered" evidence="1">
    <location>
        <begin position="371"/>
        <end position="443"/>
    </location>
</feature>
<dbReference type="Proteomes" id="UP001140206">
    <property type="component" value="Chromosome 3"/>
</dbReference>
<evidence type="ECO:0000256" key="1">
    <source>
        <dbReference type="SAM" id="MobiDB-lite"/>
    </source>
</evidence>
<comment type="caution">
    <text evidence="2">The sequence shown here is derived from an EMBL/GenBank/DDBJ whole genome shotgun (WGS) entry which is preliminary data.</text>
</comment>
<protein>
    <submittedName>
        <fullName evidence="2">Uncharacterized protein</fullName>
    </submittedName>
</protein>
<dbReference type="AlphaFoldDB" id="A0AAV8DX55"/>
<feature type="region of interest" description="Disordered" evidence="1">
    <location>
        <begin position="497"/>
        <end position="518"/>
    </location>
</feature>